<evidence type="ECO:0000313" key="3">
    <source>
        <dbReference type="Proteomes" id="UP000186455"/>
    </source>
</evidence>
<keyword evidence="3" id="KW-1185">Reference proteome</keyword>
<name>A0A1Q4USB7_9ACTN</name>
<dbReference type="EMBL" id="LFBV01000016">
    <property type="protein sequence ID" value="OKH88466.1"/>
    <property type="molecule type" value="Genomic_DNA"/>
</dbReference>
<evidence type="ECO:0000256" key="1">
    <source>
        <dbReference type="SAM" id="MobiDB-lite"/>
    </source>
</evidence>
<proteinExistence type="predicted"/>
<gene>
    <name evidence="2" type="ORF">AB852_36855</name>
</gene>
<sequence length="199" mass="20845">MSVRHVRKNRSTMTAAAITAGLVLLVAGCGDGGEAKDGKSEQSASPAGESDKQKSPEEPTEPTGSTEAQVLAEAKDGDITVAIEKAVRDSGGFVTVSGTVRNDGNGSWLGENWKSDEHELRNNGGSLAGASLVDRAGKKKYLVLRDTSGRCLCTKFSRQMRSGDSASWFAQFPAPPAESKVDFQVGSMPPAAIEISEGE</sequence>
<feature type="region of interest" description="Disordered" evidence="1">
    <location>
        <begin position="30"/>
        <end position="68"/>
    </location>
</feature>
<dbReference type="PROSITE" id="PS51257">
    <property type="entry name" value="PROKAR_LIPOPROTEIN"/>
    <property type="match status" value="1"/>
</dbReference>
<accession>A0A1Q4USB7</accession>
<dbReference type="RefSeq" id="WP_073796165.1">
    <property type="nucleotide sequence ID" value="NZ_JAPEPH010000001.1"/>
</dbReference>
<dbReference type="Proteomes" id="UP000186455">
    <property type="component" value="Unassembled WGS sequence"/>
</dbReference>
<evidence type="ECO:0000313" key="2">
    <source>
        <dbReference type="EMBL" id="OKH88466.1"/>
    </source>
</evidence>
<dbReference type="STRING" id="1048205.AB852_36855"/>
<reference evidence="2 3" key="1">
    <citation type="submission" date="2015-06" db="EMBL/GenBank/DDBJ databases">
        <title>Cloning and characterization of the uncialamcin biosynthetic gene cluster.</title>
        <authorList>
            <person name="Yan X."/>
            <person name="Huang T."/>
            <person name="Ge H."/>
            <person name="Shen B."/>
        </authorList>
    </citation>
    <scope>NUCLEOTIDE SEQUENCE [LARGE SCALE GENOMIC DNA]</scope>
    <source>
        <strain evidence="2 3">DCA2648</strain>
    </source>
</reference>
<dbReference type="AlphaFoldDB" id="A0A1Q4USB7"/>
<protein>
    <submittedName>
        <fullName evidence="2">Lipoprotein</fullName>
    </submittedName>
</protein>
<comment type="caution">
    <text evidence="2">The sequence shown here is derived from an EMBL/GenBank/DDBJ whole genome shotgun (WGS) entry which is preliminary data.</text>
</comment>
<organism evidence="2 3">
    <name type="scientific">Streptomyces uncialis</name>
    <dbReference type="NCBI Taxonomy" id="1048205"/>
    <lineage>
        <taxon>Bacteria</taxon>
        <taxon>Bacillati</taxon>
        <taxon>Actinomycetota</taxon>
        <taxon>Actinomycetes</taxon>
        <taxon>Kitasatosporales</taxon>
        <taxon>Streptomycetaceae</taxon>
        <taxon>Streptomyces</taxon>
    </lineage>
</organism>
<keyword evidence="2" id="KW-0449">Lipoprotein</keyword>